<name>A0A2B7XX77_POLH7</name>
<keyword evidence="3" id="KW-1185">Reference proteome</keyword>
<dbReference type="Proteomes" id="UP000224634">
    <property type="component" value="Unassembled WGS sequence"/>
</dbReference>
<feature type="region of interest" description="Disordered" evidence="1">
    <location>
        <begin position="95"/>
        <end position="125"/>
    </location>
</feature>
<evidence type="ECO:0000313" key="3">
    <source>
        <dbReference type="Proteomes" id="UP000224634"/>
    </source>
</evidence>
<protein>
    <submittedName>
        <fullName evidence="2">Uncharacterized protein</fullName>
    </submittedName>
</protein>
<reference evidence="2 3" key="1">
    <citation type="submission" date="2017-10" db="EMBL/GenBank/DDBJ databases">
        <title>Comparative genomics in systemic dimorphic fungi from Ajellomycetaceae.</title>
        <authorList>
            <person name="Munoz J.F."/>
            <person name="Mcewen J.G."/>
            <person name="Clay O.K."/>
            <person name="Cuomo C.A."/>
        </authorList>
    </citation>
    <scope>NUCLEOTIDE SEQUENCE [LARGE SCALE GENOMIC DNA]</scope>
    <source>
        <strain evidence="2 3">UAMH7299</strain>
    </source>
</reference>
<dbReference type="EMBL" id="PDNA01000103">
    <property type="protein sequence ID" value="PGH13545.1"/>
    <property type="molecule type" value="Genomic_DNA"/>
</dbReference>
<feature type="compositionally biased region" description="Basic and acidic residues" evidence="1">
    <location>
        <begin position="95"/>
        <end position="113"/>
    </location>
</feature>
<proteinExistence type="predicted"/>
<evidence type="ECO:0000256" key="1">
    <source>
        <dbReference type="SAM" id="MobiDB-lite"/>
    </source>
</evidence>
<evidence type="ECO:0000313" key="2">
    <source>
        <dbReference type="EMBL" id="PGH13545.1"/>
    </source>
</evidence>
<organism evidence="2 3">
    <name type="scientific">Polytolypa hystricis (strain UAMH7299)</name>
    <dbReference type="NCBI Taxonomy" id="1447883"/>
    <lineage>
        <taxon>Eukaryota</taxon>
        <taxon>Fungi</taxon>
        <taxon>Dikarya</taxon>
        <taxon>Ascomycota</taxon>
        <taxon>Pezizomycotina</taxon>
        <taxon>Eurotiomycetes</taxon>
        <taxon>Eurotiomycetidae</taxon>
        <taxon>Onygenales</taxon>
        <taxon>Onygenales incertae sedis</taxon>
        <taxon>Polytolypa</taxon>
    </lineage>
</organism>
<feature type="compositionally biased region" description="Acidic residues" evidence="1">
    <location>
        <begin position="114"/>
        <end position="125"/>
    </location>
</feature>
<sequence>MAMRKQVAATFDILSPEMQLKCVKAFRHSVGDTRKYMSWKAMGVLGEARFLDLPDNAIHDVIVVLKIHGYMSDEDLLEERRRYYDVLATVRNGVDKAEERAQGKKRDQGKEGAEGTDDSEGTQDA</sequence>
<accession>A0A2B7XX77</accession>
<gene>
    <name evidence="2" type="ORF">AJ80_06295</name>
</gene>
<dbReference type="AlphaFoldDB" id="A0A2B7XX77"/>
<comment type="caution">
    <text evidence="2">The sequence shown here is derived from an EMBL/GenBank/DDBJ whole genome shotgun (WGS) entry which is preliminary data.</text>
</comment>